<accession>A0AAN9MUU2</accession>
<organism evidence="1 2">
    <name type="scientific">Phaseolus coccineus</name>
    <name type="common">Scarlet runner bean</name>
    <name type="synonym">Phaseolus multiflorus</name>
    <dbReference type="NCBI Taxonomy" id="3886"/>
    <lineage>
        <taxon>Eukaryota</taxon>
        <taxon>Viridiplantae</taxon>
        <taxon>Streptophyta</taxon>
        <taxon>Embryophyta</taxon>
        <taxon>Tracheophyta</taxon>
        <taxon>Spermatophyta</taxon>
        <taxon>Magnoliopsida</taxon>
        <taxon>eudicotyledons</taxon>
        <taxon>Gunneridae</taxon>
        <taxon>Pentapetalae</taxon>
        <taxon>rosids</taxon>
        <taxon>fabids</taxon>
        <taxon>Fabales</taxon>
        <taxon>Fabaceae</taxon>
        <taxon>Papilionoideae</taxon>
        <taxon>50 kb inversion clade</taxon>
        <taxon>NPAAA clade</taxon>
        <taxon>indigoferoid/millettioid clade</taxon>
        <taxon>Phaseoleae</taxon>
        <taxon>Phaseolus</taxon>
    </lineage>
</organism>
<gene>
    <name evidence="1" type="ORF">VNO80_17281</name>
</gene>
<dbReference type="AlphaFoldDB" id="A0AAN9MUU2"/>
<protein>
    <submittedName>
        <fullName evidence="1">Uncharacterized protein</fullName>
    </submittedName>
</protein>
<evidence type="ECO:0000313" key="2">
    <source>
        <dbReference type="Proteomes" id="UP001374584"/>
    </source>
</evidence>
<dbReference type="EMBL" id="JAYMYR010000006">
    <property type="protein sequence ID" value="KAK7357983.1"/>
    <property type="molecule type" value="Genomic_DNA"/>
</dbReference>
<evidence type="ECO:0000313" key="1">
    <source>
        <dbReference type="EMBL" id="KAK7357983.1"/>
    </source>
</evidence>
<proteinExistence type="predicted"/>
<dbReference type="Proteomes" id="UP001374584">
    <property type="component" value="Unassembled WGS sequence"/>
</dbReference>
<keyword evidence="2" id="KW-1185">Reference proteome</keyword>
<reference evidence="1 2" key="1">
    <citation type="submission" date="2024-01" db="EMBL/GenBank/DDBJ databases">
        <title>The genomes of 5 underutilized Papilionoideae crops provide insights into root nodulation and disease resistanc.</title>
        <authorList>
            <person name="Jiang F."/>
        </authorList>
    </citation>
    <scope>NUCLEOTIDE SEQUENCE [LARGE SCALE GENOMIC DNA]</scope>
    <source>
        <strain evidence="1">JINMINGXINNONG_FW02</strain>
        <tissue evidence="1">Leaves</tissue>
    </source>
</reference>
<comment type="caution">
    <text evidence="1">The sequence shown here is derived from an EMBL/GenBank/DDBJ whole genome shotgun (WGS) entry which is preliminary data.</text>
</comment>
<sequence length="75" mass="8916">MNCFINYLHLADFDTMYELHDAFTVMKKRRQKSIERTRKRKVENVFLCCACFSEGSSLNLLLHFPFLSFPILHIS</sequence>
<name>A0AAN9MUU2_PHACN</name>